<evidence type="ECO:0000313" key="2">
    <source>
        <dbReference type="Proteomes" id="UP000821865"/>
    </source>
</evidence>
<dbReference type="EMBL" id="CM023473">
    <property type="protein sequence ID" value="KAH7954430.1"/>
    <property type="molecule type" value="Genomic_DNA"/>
</dbReference>
<evidence type="ECO:0000313" key="1">
    <source>
        <dbReference type="EMBL" id="KAH7954430.1"/>
    </source>
</evidence>
<protein>
    <submittedName>
        <fullName evidence="1">Uncharacterized protein</fullName>
    </submittedName>
</protein>
<dbReference type="Proteomes" id="UP000821865">
    <property type="component" value="Chromosome 4"/>
</dbReference>
<name>A0ACB8CYY8_DERSI</name>
<accession>A0ACB8CYY8</accession>
<sequence length="213" mass="24717">MESFGPSLNGYLLAAKLLPFQWHSKTTHYTISVGVASFWRRLRLHTYHVTTPTTWFNMLMPKKNRVAIYEYLFKEGVLVAKKDFHAPKHPELEAIPNLQVIKALQSLKSRGYVKEQFAWRHYYWYLTNEGIQYLRDFLHLPPEIVPATLKKQSRQEAPSRRPKMTQDMQSKTTDDRSDYRRAPGLDKKGDVGPGTDTNFDFRGGFGRGRGAPQ</sequence>
<gene>
    <name evidence="1" type="ORF">HPB49_018373</name>
</gene>
<reference evidence="1" key="1">
    <citation type="submission" date="2020-05" db="EMBL/GenBank/DDBJ databases">
        <title>Large-scale comparative analyses of tick genomes elucidate their genetic diversity and vector capacities.</title>
        <authorList>
            <person name="Jia N."/>
            <person name="Wang J."/>
            <person name="Shi W."/>
            <person name="Du L."/>
            <person name="Sun Y."/>
            <person name="Zhan W."/>
            <person name="Jiang J."/>
            <person name="Wang Q."/>
            <person name="Zhang B."/>
            <person name="Ji P."/>
            <person name="Sakyi L.B."/>
            <person name="Cui X."/>
            <person name="Yuan T."/>
            <person name="Jiang B."/>
            <person name="Yang W."/>
            <person name="Lam T.T.-Y."/>
            <person name="Chang Q."/>
            <person name="Ding S."/>
            <person name="Wang X."/>
            <person name="Zhu J."/>
            <person name="Ruan X."/>
            <person name="Zhao L."/>
            <person name="Wei J."/>
            <person name="Que T."/>
            <person name="Du C."/>
            <person name="Cheng J."/>
            <person name="Dai P."/>
            <person name="Han X."/>
            <person name="Huang E."/>
            <person name="Gao Y."/>
            <person name="Liu J."/>
            <person name="Shao H."/>
            <person name="Ye R."/>
            <person name="Li L."/>
            <person name="Wei W."/>
            <person name="Wang X."/>
            <person name="Wang C."/>
            <person name="Yang T."/>
            <person name="Huo Q."/>
            <person name="Li W."/>
            <person name="Guo W."/>
            <person name="Chen H."/>
            <person name="Zhou L."/>
            <person name="Ni X."/>
            <person name="Tian J."/>
            <person name="Zhou Y."/>
            <person name="Sheng Y."/>
            <person name="Liu T."/>
            <person name="Pan Y."/>
            <person name="Xia L."/>
            <person name="Li J."/>
            <person name="Zhao F."/>
            <person name="Cao W."/>
        </authorList>
    </citation>
    <scope>NUCLEOTIDE SEQUENCE</scope>
    <source>
        <strain evidence="1">Dsil-2018</strain>
    </source>
</reference>
<proteinExistence type="predicted"/>
<comment type="caution">
    <text evidence="1">The sequence shown here is derived from an EMBL/GenBank/DDBJ whole genome shotgun (WGS) entry which is preliminary data.</text>
</comment>
<organism evidence="1 2">
    <name type="scientific">Dermacentor silvarum</name>
    <name type="common">Tick</name>
    <dbReference type="NCBI Taxonomy" id="543639"/>
    <lineage>
        <taxon>Eukaryota</taxon>
        <taxon>Metazoa</taxon>
        <taxon>Ecdysozoa</taxon>
        <taxon>Arthropoda</taxon>
        <taxon>Chelicerata</taxon>
        <taxon>Arachnida</taxon>
        <taxon>Acari</taxon>
        <taxon>Parasitiformes</taxon>
        <taxon>Ixodida</taxon>
        <taxon>Ixodoidea</taxon>
        <taxon>Ixodidae</taxon>
        <taxon>Rhipicephalinae</taxon>
        <taxon>Dermacentor</taxon>
    </lineage>
</organism>
<keyword evidence="2" id="KW-1185">Reference proteome</keyword>